<dbReference type="Pfam" id="PF00005">
    <property type="entry name" value="ABC_tran"/>
    <property type="match status" value="1"/>
</dbReference>
<dbReference type="PATRIC" id="fig|1423772.3.peg.1160"/>
<dbReference type="PROSITE" id="PS50893">
    <property type="entry name" value="ABC_TRANSPORTER_2"/>
    <property type="match status" value="1"/>
</dbReference>
<keyword evidence="1" id="KW-0813">Transport</keyword>
<gene>
    <name evidence="5" type="ORF">FC48_GL001078</name>
</gene>
<dbReference type="InterPro" id="IPR050763">
    <property type="entry name" value="ABC_transporter_ATP-binding"/>
</dbReference>
<feature type="domain" description="ABC transporter" evidence="4">
    <location>
        <begin position="4"/>
        <end position="230"/>
    </location>
</feature>
<dbReference type="RefSeq" id="WP_056959755.1">
    <property type="nucleotide sequence ID" value="NZ_AYYN01000148.1"/>
</dbReference>
<accession>A0A0R2B5G8</accession>
<dbReference type="Proteomes" id="UP000051612">
    <property type="component" value="Unassembled WGS sequence"/>
</dbReference>
<dbReference type="AlphaFoldDB" id="A0A0R2B5G8"/>
<dbReference type="PROSITE" id="PS00211">
    <property type="entry name" value="ABC_TRANSPORTER_1"/>
    <property type="match status" value="1"/>
</dbReference>
<dbReference type="SUPFAM" id="SSF52540">
    <property type="entry name" value="P-loop containing nucleoside triphosphate hydrolases"/>
    <property type="match status" value="1"/>
</dbReference>
<evidence type="ECO:0000256" key="2">
    <source>
        <dbReference type="ARBA" id="ARBA00022741"/>
    </source>
</evidence>
<name>A0A0R2B5G8_9LACO</name>
<dbReference type="Gene3D" id="3.40.50.300">
    <property type="entry name" value="P-loop containing nucleotide triphosphate hydrolases"/>
    <property type="match status" value="1"/>
</dbReference>
<evidence type="ECO:0000259" key="4">
    <source>
        <dbReference type="PROSITE" id="PS50893"/>
    </source>
</evidence>
<dbReference type="GO" id="GO:0005524">
    <property type="term" value="F:ATP binding"/>
    <property type="evidence" value="ECO:0007669"/>
    <property type="project" value="UniProtKB-KW"/>
</dbReference>
<keyword evidence="3 5" id="KW-0067">ATP-binding</keyword>
<dbReference type="SMART" id="SM00382">
    <property type="entry name" value="AAA"/>
    <property type="match status" value="1"/>
</dbReference>
<evidence type="ECO:0000313" key="5">
    <source>
        <dbReference type="EMBL" id="KRM73188.1"/>
    </source>
</evidence>
<organism evidence="5 6">
    <name type="scientific">Ligilactobacillus murinus DSM 20452 = NBRC 14221</name>
    <dbReference type="NCBI Taxonomy" id="1423772"/>
    <lineage>
        <taxon>Bacteria</taxon>
        <taxon>Bacillati</taxon>
        <taxon>Bacillota</taxon>
        <taxon>Bacilli</taxon>
        <taxon>Lactobacillales</taxon>
        <taxon>Lactobacillaceae</taxon>
        <taxon>Ligilactobacillus</taxon>
    </lineage>
</organism>
<dbReference type="InterPro" id="IPR003593">
    <property type="entry name" value="AAA+_ATPase"/>
</dbReference>
<dbReference type="GO" id="GO:0016887">
    <property type="term" value="F:ATP hydrolysis activity"/>
    <property type="evidence" value="ECO:0007669"/>
    <property type="project" value="InterPro"/>
</dbReference>
<dbReference type="InterPro" id="IPR017871">
    <property type="entry name" value="ABC_transporter-like_CS"/>
</dbReference>
<comment type="caution">
    <text evidence="5">The sequence shown here is derived from an EMBL/GenBank/DDBJ whole genome shotgun (WGS) entry which is preliminary data.</text>
</comment>
<sequence length="282" mass="32100">MDVIQVSELCKKYKNRYRTKIALDNISFSVKKGEILGIIGPSGVGKTTLLKILTGQLLPDSGQFDILGGKISQKTYENLGIMMSDGLYETLSIKYNLQLFAEIFNINSKRVDQLLKITDLYELRNKKVTKLSSGEKQRLLLCRTLLHQPQLPLLDEPTSRLDPKNTVAIHELLSKLKQQGKTIILTTHDMLEAEQICDRVIFLHQGRVIEIGRPYELKLKYNPKVKYELMLKNGEFLKFTETRGDLLQISALLENKKVATLHTCEPTLNDIFLKLVKGGKDK</sequence>
<keyword evidence="2" id="KW-0547">Nucleotide-binding</keyword>
<dbReference type="EMBL" id="AYYN01000148">
    <property type="protein sequence ID" value="KRM73188.1"/>
    <property type="molecule type" value="Genomic_DNA"/>
</dbReference>
<evidence type="ECO:0000256" key="1">
    <source>
        <dbReference type="ARBA" id="ARBA00022448"/>
    </source>
</evidence>
<protein>
    <submittedName>
        <fullName evidence="5">ABC transporter ATP-binding protein</fullName>
    </submittedName>
</protein>
<dbReference type="PANTHER" id="PTHR42711">
    <property type="entry name" value="ABC TRANSPORTER ATP-BINDING PROTEIN"/>
    <property type="match status" value="1"/>
</dbReference>
<dbReference type="InterPro" id="IPR003439">
    <property type="entry name" value="ABC_transporter-like_ATP-bd"/>
</dbReference>
<evidence type="ECO:0000313" key="6">
    <source>
        <dbReference type="Proteomes" id="UP000051612"/>
    </source>
</evidence>
<dbReference type="PANTHER" id="PTHR42711:SF13">
    <property type="entry name" value="ABC TRANSPORTER, ATP-BINDING PROTEIN"/>
    <property type="match status" value="1"/>
</dbReference>
<evidence type="ECO:0000256" key="3">
    <source>
        <dbReference type="ARBA" id="ARBA00022840"/>
    </source>
</evidence>
<reference evidence="5 6" key="1">
    <citation type="journal article" date="2015" name="Genome Announc.">
        <title>Expanding the biotechnology potential of lactobacilli through comparative genomics of 213 strains and associated genera.</title>
        <authorList>
            <person name="Sun Z."/>
            <person name="Harris H.M."/>
            <person name="McCann A."/>
            <person name="Guo C."/>
            <person name="Argimon S."/>
            <person name="Zhang W."/>
            <person name="Yang X."/>
            <person name="Jeffery I.B."/>
            <person name="Cooney J.C."/>
            <person name="Kagawa T.F."/>
            <person name="Liu W."/>
            <person name="Song Y."/>
            <person name="Salvetti E."/>
            <person name="Wrobel A."/>
            <person name="Rasinkangas P."/>
            <person name="Parkhill J."/>
            <person name="Rea M.C."/>
            <person name="O'Sullivan O."/>
            <person name="Ritari J."/>
            <person name="Douillard F.P."/>
            <person name="Paul Ross R."/>
            <person name="Yang R."/>
            <person name="Briner A.E."/>
            <person name="Felis G.E."/>
            <person name="de Vos W.M."/>
            <person name="Barrangou R."/>
            <person name="Klaenhammer T.R."/>
            <person name="Caufield P.W."/>
            <person name="Cui Y."/>
            <person name="Zhang H."/>
            <person name="O'Toole P.W."/>
        </authorList>
    </citation>
    <scope>NUCLEOTIDE SEQUENCE [LARGE SCALE GENOMIC DNA]</scope>
    <source>
        <strain evidence="5 6">DSM 20452</strain>
    </source>
</reference>
<dbReference type="InterPro" id="IPR027417">
    <property type="entry name" value="P-loop_NTPase"/>
</dbReference>
<proteinExistence type="predicted"/>